<keyword evidence="3" id="KW-1185">Reference proteome</keyword>
<dbReference type="RefSeq" id="WP_147914153.1">
    <property type="nucleotide sequence ID" value="NZ_JBHUEJ010000002.1"/>
</dbReference>
<evidence type="ECO:0008006" key="4">
    <source>
        <dbReference type="Google" id="ProtNLM"/>
    </source>
</evidence>
<protein>
    <recommendedName>
        <fullName evidence="4">Lysis protein</fullName>
    </recommendedName>
</protein>
<name>A0ABW4KML0_9BURK</name>
<feature type="region of interest" description="Disordered" evidence="1">
    <location>
        <begin position="103"/>
        <end position="138"/>
    </location>
</feature>
<proteinExistence type="predicted"/>
<accession>A0ABW4KML0</accession>
<evidence type="ECO:0000256" key="1">
    <source>
        <dbReference type="SAM" id="MobiDB-lite"/>
    </source>
</evidence>
<evidence type="ECO:0000313" key="3">
    <source>
        <dbReference type="Proteomes" id="UP001597304"/>
    </source>
</evidence>
<sequence length="199" mass="21467">MSKLLDLLNPYRWLILLALLAGLWGAHAWRVGAAEKRGYAAGDKAGAHRVQVQYDTFKGELITRSTTLLAEAYRVGGVMQGSFNQRTKELDDEITTVTRERDAALERLRNRPQRPAGGPPRDRNLPGDPTDQTAAPGCTGAQLYREDGHFLVGEAARGEVIRKGLLKCYADLDDARAQQAGFVAGHAAPPGAVASAPPP</sequence>
<dbReference type="Proteomes" id="UP001597304">
    <property type="component" value="Unassembled WGS sequence"/>
</dbReference>
<reference evidence="3" key="1">
    <citation type="journal article" date="2019" name="Int. J. Syst. Evol. Microbiol.">
        <title>The Global Catalogue of Microorganisms (GCM) 10K type strain sequencing project: providing services to taxonomists for standard genome sequencing and annotation.</title>
        <authorList>
            <consortium name="The Broad Institute Genomics Platform"/>
            <consortium name="The Broad Institute Genome Sequencing Center for Infectious Disease"/>
            <person name="Wu L."/>
            <person name="Ma J."/>
        </authorList>
    </citation>
    <scope>NUCLEOTIDE SEQUENCE [LARGE SCALE GENOMIC DNA]</scope>
    <source>
        <strain evidence="3">LMG 29247</strain>
    </source>
</reference>
<gene>
    <name evidence="2" type="ORF">ACFSF0_00625</name>
</gene>
<evidence type="ECO:0000313" key="2">
    <source>
        <dbReference type="EMBL" id="MFD1709102.1"/>
    </source>
</evidence>
<organism evidence="2 3">
    <name type="scientific">Ottowia flava</name>
    <dbReference type="NCBI Taxonomy" id="2675430"/>
    <lineage>
        <taxon>Bacteria</taxon>
        <taxon>Pseudomonadati</taxon>
        <taxon>Pseudomonadota</taxon>
        <taxon>Betaproteobacteria</taxon>
        <taxon>Burkholderiales</taxon>
        <taxon>Comamonadaceae</taxon>
        <taxon>Ottowia</taxon>
    </lineage>
</organism>
<dbReference type="EMBL" id="JBHUEJ010000002">
    <property type="protein sequence ID" value="MFD1709102.1"/>
    <property type="molecule type" value="Genomic_DNA"/>
</dbReference>
<comment type="caution">
    <text evidence="2">The sequence shown here is derived from an EMBL/GenBank/DDBJ whole genome shotgun (WGS) entry which is preliminary data.</text>
</comment>